<keyword evidence="2" id="KW-0547">Nucleotide-binding</keyword>
<dbReference type="PANTHER" id="PTHR15045">
    <property type="entry name" value="FUCOSE-1-PHOSPHATE GUANYLYLTRANSFERASE"/>
    <property type="match status" value="1"/>
</dbReference>
<protein>
    <recommendedName>
        <fullName evidence="3">GDP-fucose pyrophosphorylase domain-containing protein</fullName>
    </recommendedName>
</protein>
<evidence type="ECO:0000259" key="3">
    <source>
        <dbReference type="Pfam" id="PF07959"/>
    </source>
</evidence>
<evidence type="ECO:0000313" key="4">
    <source>
        <dbReference type="EMBL" id="KAK9519051.1"/>
    </source>
</evidence>
<dbReference type="InterPro" id="IPR012120">
    <property type="entry name" value="Fucose-1-phosphate_GuaTrfase"/>
</dbReference>
<dbReference type="Proteomes" id="UP001488805">
    <property type="component" value="Unassembled WGS sequence"/>
</dbReference>
<accession>A0AAW1E914</accession>
<sequence>MSQESVLKLQAATREKIRTFNSLRARELQPGEFWDVVVVTAVDESQREAYELQLRDKVGRRELPLGLHYEVFSDPPGSKIGNGGSTLYALQQLEDIYGKALCRMRVILIHAGGLSQRLPSASALGKIFTAVPLGDPLYQMLELKLALYVDFPSHMKPGVLVTCADDIELYSTGDDESVTFDKPGFTALAHPSSLSVGTTHGVFVLDSKEESTDSEMENVSCLRFLHKPSIEKMRDSGAVRKSQSGCFSLSDAEFVYTDSTYYVDFDTAKSLLGLLKELGPLDCEVDAYGDFLQALGPRATIDYTSNTANVTKEESSLVAVRRKIFHLLKGTPLNVVLLNNSKFYHIGTTSEYLFHLAEGEALRSELGLLSSAFSVDANESSGCCVMYSVLDPGCSVGAGSVVEYSRLGAGASVGRGSIVSSCWVGAGLSVPEGVFMHSLCVNYKNQTRFVTVVFGIEDNLKRSVDAPAYMEELKLFGFSLAECLSHWGLKREVLRFSGDASGCSLWNACLFPVCPDQRSSFSLSLEMLQAALSGSTFAVPKDTTLMSMHESLRCKNLEEMLKFRKGLHEDITQRKPDNQS</sequence>
<comment type="caution">
    <text evidence="4">The sequence shown here is derived from an EMBL/GenBank/DDBJ whole genome shotgun (WGS) entry which is preliminary data.</text>
</comment>
<keyword evidence="5" id="KW-1185">Reference proteome</keyword>
<dbReference type="SUPFAM" id="SSF51161">
    <property type="entry name" value="Trimeric LpxA-like enzymes"/>
    <property type="match status" value="1"/>
</dbReference>
<proteinExistence type="predicted"/>
<dbReference type="EMBL" id="JBCEZU010000434">
    <property type="protein sequence ID" value="KAK9519051.1"/>
    <property type="molecule type" value="Genomic_DNA"/>
</dbReference>
<keyword evidence="1" id="KW-0808">Transferase</keyword>
<dbReference type="GO" id="GO:0042350">
    <property type="term" value="P:GDP-L-fucose biosynthetic process"/>
    <property type="evidence" value="ECO:0007669"/>
    <property type="project" value="UniProtKB-ARBA"/>
</dbReference>
<dbReference type="PIRSF" id="PIRSF036640">
    <property type="entry name" value="FPGT"/>
    <property type="match status" value="1"/>
</dbReference>
<dbReference type="GO" id="GO:0016772">
    <property type="term" value="F:transferase activity, transferring phosphorus-containing groups"/>
    <property type="evidence" value="ECO:0007669"/>
    <property type="project" value="InterPro"/>
</dbReference>
<name>A0AAW1E914_ZOAVI</name>
<feature type="domain" description="GDP-fucose pyrophosphorylase" evidence="3">
    <location>
        <begin position="99"/>
        <end position="515"/>
    </location>
</feature>
<dbReference type="GO" id="GO:0000166">
    <property type="term" value="F:nucleotide binding"/>
    <property type="evidence" value="ECO:0007669"/>
    <property type="project" value="UniProtKB-KW"/>
</dbReference>
<gene>
    <name evidence="4" type="ORF">VZT92_021805</name>
</gene>
<dbReference type="InterPro" id="IPR011004">
    <property type="entry name" value="Trimer_LpxA-like_sf"/>
</dbReference>
<dbReference type="PANTHER" id="PTHR15045:SF1">
    <property type="entry name" value="FUCOSE-1-PHOSPHATE GUANYLYLTRANSFERASE"/>
    <property type="match status" value="1"/>
</dbReference>
<evidence type="ECO:0000256" key="2">
    <source>
        <dbReference type="ARBA" id="ARBA00022741"/>
    </source>
</evidence>
<organism evidence="4 5">
    <name type="scientific">Zoarces viviparus</name>
    <name type="common">Viviparous eelpout</name>
    <name type="synonym">Blennius viviparus</name>
    <dbReference type="NCBI Taxonomy" id="48416"/>
    <lineage>
        <taxon>Eukaryota</taxon>
        <taxon>Metazoa</taxon>
        <taxon>Chordata</taxon>
        <taxon>Craniata</taxon>
        <taxon>Vertebrata</taxon>
        <taxon>Euteleostomi</taxon>
        <taxon>Actinopterygii</taxon>
        <taxon>Neopterygii</taxon>
        <taxon>Teleostei</taxon>
        <taxon>Neoteleostei</taxon>
        <taxon>Acanthomorphata</taxon>
        <taxon>Eupercaria</taxon>
        <taxon>Perciformes</taxon>
        <taxon>Cottioidei</taxon>
        <taxon>Zoarcales</taxon>
        <taxon>Zoarcidae</taxon>
        <taxon>Zoarcinae</taxon>
        <taxon>Zoarces</taxon>
    </lineage>
</organism>
<reference evidence="4 5" key="1">
    <citation type="journal article" date="2024" name="Genome Biol. Evol.">
        <title>Chromosome-level genome assembly of the viviparous eelpout Zoarces viviparus.</title>
        <authorList>
            <person name="Fuhrmann N."/>
            <person name="Brasseur M.V."/>
            <person name="Bakowski C.E."/>
            <person name="Podsiadlowski L."/>
            <person name="Prost S."/>
            <person name="Krehenwinkel H."/>
            <person name="Mayer C."/>
        </authorList>
    </citation>
    <scope>NUCLEOTIDE SEQUENCE [LARGE SCALE GENOMIC DNA]</scope>
    <source>
        <strain evidence="4">NO-MEL_2022_Ind0_liver</strain>
    </source>
</reference>
<dbReference type="InterPro" id="IPR012887">
    <property type="entry name" value="GDP_fucose_pyrophosphorylase"/>
</dbReference>
<dbReference type="Pfam" id="PF07959">
    <property type="entry name" value="Fucose_pyrophosphorylase"/>
    <property type="match status" value="1"/>
</dbReference>
<evidence type="ECO:0000313" key="5">
    <source>
        <dbReference type="Proteomes" id="UP001488805"/>
    </source>
</evidence>
<dbReference type="Gene3D" id="2.160.10.10">
    <property type="entry name" value="Hexapeptide repeat proteins"/>
    <property type="match status" value="1"/>
</dbReference>
<dbReference type="AlphaFoldDB" id="A0AAW1E914"/>
<evidence type="ECO:0000256" key="1">
    <source>
        <dbReference type="ARBA" id="ARBA00022679"/>
    </source>
</evidence>